<evidence type="ECO:0000256" key="2">
    <source>
        <dbReference type="ARBA" id="ARBA00022723"/>
    </source>
</evidence>
<evidence type="ECO:0000256" key="3">
    <source>
        <dbReference type="ARBA" id="ARBA00023002"/>
    </source>
</evidence>
<dbReference type="GO" id="GO:0046872">
    <property type="term" value="F:metal ion binding"/>
    <property type="evidence" value="ECO:0007669"/>
    <property type="project" value="UniProtKB-KW"/>
</dbReference>
<dbReference type="GO" id="GO:0016491">
    <property type="term" value="F:oxidoreductase activity"/>
    <property type="evidence" value="ECO:0007669"/>
    <property type="project" value="UniProtKB-KW"/>
</dbReference>
<dbReference type="FunFam" id="2.60.120.330:FF:000079">
    <property type="entry name" value="Protein SRG1"/>
    <property type="match status" value="1"/>
</dbReference>
<evidence type="ECO:0000313" key="8">
    <source>
        <dbReference type="Proteomes" id="UP001327560"/>
    </source>
</evidence>
<dbReference type="Pfam" id="PF03171">
    <property type="entry name" value="2OG-FeII_Oxy"/>
    <property type="match status" value="1"/>
</dbReference>
<evidence type="ECO:0000256" key="5">
    <source>
        <dbReference type="RuleBase" id="RU003682"/>
    </source>
</evidence>
<protein>
    <submittedName>
        <fullName evidence="7">Protein DMR6-LIKE OXYGENASE 1-like</fullName>
    </submittedName>
</protein>
<dbReference type="InterPro" id="IPR005123">
    <property type="entry name" value="Oxoglu/Fe-dep_dioxygenase_dom"/>
</dbReference>
<reference evidence="7 8" key="1">
    <citation type="submission" date="2023-10" db="EMBL/GenBank/DDBJ databases">
        <title>Chromosome-scale genome assembly provides insights into flower coloration mechanisms of Canna indica.</title>
        <authorList>
            <person name="Li C."/>
        </authorList>
    </citation>
    <scope>NUCLEOTIDE SEQUENCE [LARGE SCALE GENOMIC DNA]</scope>
    <source>
        <tissue evidence="7">Flower</tissue>
    </source>
</reference>
<dbReference type="AlphaFoldDB" id="A0AAQ3QHJ6"/>
<evidence type="ECO:0000313" key="7">
    <source>
        <dbReference type="EMBL" id="WOL08490.1"/>
    </source>
</evidence>
<evidence type="ECO:0000256" key="1">
    <source>
        <dbReference type="ARBA" id="ARBA00008056"/>
    </source>
</evidence>
<organism evidence="7 8">
    <name type="scientific">Canna indica</name>
    <name type="common">Indian-shot</name>
    <dbReference type="NCBI Taxonomy" id="4628"/>
    <lineage>
        <taxon>Eukaryota</taxon>
        <taxon>Viridiplantae</taxon>
        <taxon>Streptophyta</taxon>
        <taxon>Embryophyta</taxon>
        <taxon>Tracheophyta</taxon>
        <taxon>Spermatophyta</taxon>
        <taxon>Magnoliopsida</taxon>
        <taxon>Liliopsida</taxon>
        <taxon>Zingiberales</taxon>
        <taxon>Cannaceae</taxon>
        <taxon>Canna</taxon>
    </lineage>
</organism>
<gene>
    <name evidence="7" type="ORF">Cni_G17243</name>
</gene>
<dbReference type="EMBL" id="CP136894">
    <property type="protein sequence ID" value="WOL08490.1"/>
    <property type="molecule type" value="Genomic_DNA"/>
</dbReference>
<keyword evidence="8" id="KW-1185">Reference proteome</keyword>
<dbReference type="Proteomes" id="UP001327560">
    <property type="component" value="Chromosome 5"/>
</dbReference>
<comment type="similarity">
    <text evidence="1 5">Belongs to the iron/ascorbate-dependent oxidoreductase family.</text>
</comment>
<dbReference type="InterPro" id="IPR026992">
    <property type="entry name" value="DIOX_N"/>
</dbReference>
<name>A0AAQ3QHJ6_9LILI</name>
<evidence type="ECO:0000256" key="4">
    <source>
        <dbReference type="ARBA" id="ARBA00023004"/>
    </source>
</evidence>
<dbReference type="InterPro" id="IPR044861">
    <property type="entry name" value="IPNS-like_FE2OG_OXY"/>
</dbReference>
<feature type="domain" description="Fe2OG dioxygenase" evidence="6">
    <location>
        <begin position="193"/>
        <end position="295"/>
    </location>
</feature>
<dbReference type="PANTHER" id="PTHR47991">
    <property type="entry name" value="OXOGLUTARATE/IRON-DEPENDENT DIOXYGENASE"/>
    <property type="match status" value="1"/>
</dbReference>
<dbReference type="InterPro" id="IPR027443">
    <property type="entry name" value="IPNS-like_sf"/>
</dbReference>
<sequence length="349" mass="39083">MDSLQQWPEPVVPVQSLSNAKTIPSRYIKPPSQRAAGDAASTVKNIPVVDLSAAATAKAISDACREWGFFQVVNHGVSLELVKRFQDSWRRFFHLPMAEKRRYANSPATYEGYGSRLGVDKDAFLDWVDYFFLHFLPPQLKDHNKWPSLPPCLRETTEEYGVEVQKLCRRVMKEMSAGLGLAADCLQQAFGGEEEGICIRVNFYPKCPQPELALGLSPHSDPGGLTVLLVDDNVRGLQVRKDGAWVTVEPIPGAFVINVADQIQIVSNAIYKSVEHRVIVNAEEERLSIAFFYNPKSDIPIGPVPELVVVRYKTVLCRSMSFDEYRLYIRRKGPRGKSQVEALESSIAS</sequence>
<proteinExistence type="inferred from homology"/>
<dbReference type="InterPro" id="IPR050295">
    <property type="entry name" value="Plant_2OG-oxidoreductases"/>
</dbReference>
<accession>A0AAQ3QHJ6</accession>
<dbReference type="SUPFAM" id="SSF51197">
    <property type="entry name" value="Clavaminate synthase-like"/>
    <property type="match status" value="1"/>
</dbReference>
<dbReference type="PROSITE" id="PS51471">
    <property type="entry name" value="FE2OG_OXY"/>
    <property type="match status" value="1"/>
</dbReference>
<evidence type="ECO:0000259" key="6">
    <source>
        <dbReference type="PROSITE" id="PS51471"/>
    </source>
</evidence>
<dbReference type="Pfam" id="PF14226">
    <property type="entry name" value="DIOX_N"/>
    <property type="match status" value="1"/>
</dbReference>
<dbReference type="PRINTS" id="PR00682">
    <property type="entry name" value="IPNSYNTHASE"/>
</dbReference>
<keyword evidence="3 5" id="KW-0560">Oxidoreductase</keyword>
<keyword evidence="4 5" id="KW-0408">Iron</keyword>
<keyword evidence="2 5" id="KW-0479">Metal-binding</keyword>
<dbReference type="Gene3D" id="2.60.120.330">
    <property type="entry name" value="B-lactam Antibiotic, Isopenicillin N Synthase, Chain"/>
    <property type="match status" value="1"/>
</dbReference>